<keyword evidence="1" id="KW-1133">Transmembrane helix</keyword>
<dbReference type="GO" id="GO:0006281">
    <property type="term" value="P:DNA repair"/>
    <property type="evidence" value="ECO:0007669"/>
    <property type="project" value="TreeGrafter"/>
</dbReference>
<dbReference type="CDD" id="cd01427">
    <property type="entry name" value="HAD_like"/>
    <property type="match status" value="1"/>
</dbReference>
<gene>
    <name evidence="2" type="ORF">DCF15_13510</name>
</gene>
<dbReference type="EMBL" id="QBMP01000143">
    <property type="protein sequence ID" value="PZO52677.1"/>
    <property type="molecule type" value="Genomic_DNA"/>
</dbReference>
<evidence type="ECO:0000313" key="3">
    <source>
        <dbReference type="Proteomes" id="UP000249794"/>
    </source>
</evidence>
<dbReference type="Gene3D" id="1.10.150.240">
    <property type="entry name" value="Putative phosphatase, domain 2"/>
    <property type="match status" value="1"/>
</dbReference>
<organism evidence="2 3">
    <name type="scientific">Phormidesmis priestleyi</name>
    <dbReference type="NCBI Taxonomy" id="268141"/>
    <lineage>
        <taxon>Bacteria</taxon>
        <taxon>Bacillati</taxon>
        <taxon>Cyanobacteriota</taxon>
        <taxon>Cyanophyceae</taxon>
        <taxon>Leptolyngbyales</taxon>
        <taxon>Leptolyngbyaceae</taxon>
        <taxon>Phormidesmis</taxon>
    </lineage>
</organism>
<dbReference type="Gene3D" id="3.40.50.1000">
    <property type="entry name" value="HAD superfamily/HAD-like"/>
    <property type="match status" value="1"/>
</dbReference>
<dbReference type="GO" id="GO:0008967">
    <property type="term" value="F:phosphoglycolate phosphatase activity"/>
    <property type="evidence" value="ECO:0007669"/>
    <property type="project" value="TreeGrafter"/>
</dbReference>
<comment type="caution">
    <text evidence="2">The sequence shown here is derived from an EMBL/GenBank/DDBJ whole genome shotgun (WGS) entry which is preliminary data.</text>
</comment>
<accession>A0A2W4XA79</accession>
<dbReference type="AlphaFoldDB" id="A0A2W4XA79"/>
<sequence length="276" mass="28975">MATVRCPAHTFENIQAVIFDKDGTLANVEAYLIRLGEVRSQLTALQIPAPQAQQDALQSSFLTAFGLKNGAIAPAGLLAVGSRHENEIALAAYIAATGIGWIAALALVQTAFQQADKVLSPKVTQTPLLPGVLSLLQQLEQAGVQSVILSADTHHEVAAFVQHYQLTEISWYRGASANSLPKTHPDALKSACEALNVRPDQTLVIGDSAADLALAHQGSARFLGMTGGWKQPPHISAPANTLDGAPNSASDTSAISAHSDLAVASTSSLRQVECFK</sequence>
<dbReference type="Proteomes" id="UP000249794">
    <property type="component" value="Unassembled WGS sequence"/>
</dbReference>
<reference evidence="2 3" key="2">
    <citation type="submission" date="2018-06" db="EMBL/GenBank/DDBJ databases">
        <title>Metagenomic assembly of (sub)arctic Cyanobacteria and their associated microbiome from non-axenic cultures.</title>
        <authorList>
            <person name="Baurain D."/>
        </authorList>
    </citation>
    <scope>NUCLEOTIDE SEQUENCE [LARGE SCALE GENOMIC DNA]</scope>
    <source>
        <strain evidence="2">ULC027bin1</strain>
    </source>
</reference>
<name>A0A2W4XA79_9CYAN</name>
<keyword evidence="2" id="KW-0378">Hydrolase</keyword>
<dbReference type="InterPro" id="IPR023214">
    <property type="entry name" value="HAD_sf"/>
</dbReference>
<protein>
    <submittedName>
        <fullName evidence="2">HAD family hydrolase</fullName>
    </submittedName>
</protein>
<keyword evidence="1" id="KW-0812">Transmembrane</keyword>
<dbReference type="InterPro" id="IPR023198">
    <property type="entry name" value="PGP-like_dom2"/>
</dbReference>
<dbReference type="SUPFAM" id="SSF56784">
    <property type="entry name" value="HAD-like"/>
    <property type="match status" value="1"/>
</dbReference>
<evidence type="ECO:0000256" key="1">
    <source>
        <dbReference type="SAM" id="Phobius"/>
    </source>
</evidence>
<proteinExistence type="predicted"/>
<dbReference type="PANTHER" id="PTHR43434:SF1">
    <property type="entry name" value="PHOSPHOGLYCOLATE PHOSPHATASE"/>
    <property type="match status" value="1"/>
</dbReference>
<dbReference type="SFLD" id="SFLDG01129">
    <property type="entry name" value="C1.5:_HAD__Beta-PGM__Phosphata"/>
    <property type="match status" value="1"/>
</dbReference>
<dbReference type="PANTHER" id="PTHR43434">
    <property type="entry name" value="PHOSPHOGLYCOLATE PHOSPHATASE"/>
    <property type="match status" value="1"/>
</dbReference>
<keyword evidence="1" id="KW-0472">Membrane</keyword>
<reference evidence="3" key="1">
    <citation type="submission" date="2018-04" db="EMBL/GenBank/DDBJ databases">
        <authorList>
            <person name="Cornet L."/>
        </authorList>
    </citation>
    <scope>NUCLEOTIDE SEQUENCE [LARGE SCALE GENOMIC DNA]</scope>
</reference>
<feature type="transmembrane region" description="Helical" evidence="1">
    <location>
        <begin position="90"/>
        <end position="112"/>
    </location>
</feature>
<evidence type="ECO:0000313" key="2">
    <source>
        <dbReference type="EMBL" id="PZO52677.1"/>
    </source>
</evidence>
<dbReference type="GO" id="GO:0005829">
    <property type="term" value="C:cytosol"/>
    <property type="evidence" value="ECO:0007669"/>
    <property type="project" value="TreeGrafter"/>
</dbReference>
<dbReference type="Pfam" id="PF00702">
    <property type="entry name" value="Hydrolase"/>
    <property type="match status" value="1"/>
</dbReference>
<dbReference type="InterPro" id="IPR050155">
    <property type="entry name" value="HAD-like_hydrolase_sf"/>
</dbReference>
<dbReference type="InterPro" id="IPR036412">
    <property type="entry name" value="HAD-like_sf"/>
</dbReference>
<dbReference type="SFLD" id="SFLDS00003">
    <property type="entry name" value="Haloacid_Dehalogenase"/>
    <property type="match status" value="1"/>
</dbReference>